<keyword evidence="3" id="KW-1185">Reference proteome</keyword>
<proteinExistence type="predicted"/>
<accession>A0A2T0KDU3</accession>
<evidence type="ECO:0000256" key="1">
    <source>
        <dbReference type="SAM" id="Phobius"/>
    </source>
</evidence>
<evidence type="ECO:0000313" key="3">
    <source>
        <dbReference type="Proteomes" id="UP000239415"/>
    </source>
</evidence>
<dbReference type="AlphaFoldDB" id="A0A2T0KDU3"/>
<feature type="transmembrane region" description="Helical" evidence="1">
    <location>
        <begin position="100"/>
        <end position="122"/>
    </location>
</feature>
<protein>
    <recommendedName>
        <fullName evidence="4">DUF2029 domain-containing protein</fullName>
    </recommendedName>
</protein>
<dbReference type="Proteomes" id="UP000239415">
    <property type="component" value="Unassembled WGS sequence"/>
</dbReference>
<dbReference type="EMBL" id="PVMZ01000006">
    <property type="protein sequence ID" value="PRX21478.1"/>
    <property type="molecule type" value="Genomic_DNA"/>
</dbReference>
<evidence type="ECO:0000313" key="2">
    <source>
        <dbReference type="EMBL" id="PRX21478.1"/>
    </source>
</evidence>
<feature type="transmembrane region" description="Helical" evidence="1">
    <location>
        <begin position="36"/>
        <end position="57"/>
    </location>
</feature>
<name>A0A2T0KDU3_9ACTN</name>
<keyword evidence="1" id="KW-1133">Transmembrane helix</keyword>
<feature type="transmembrane region" description="Helical" evidence="1">
    <location>
        <begin position="128"/>
        <end position="149"/>
    </location>
</feature>
<evidence type="ECO:0008006" key="4">
    <source>
        <dbReference type="Google" id="ProtNLM"/>
    </source>
</evidence>
<dbReference type="RefSeq" id="WP_106319592.1">
    <property type="nucleotide sequence ID" value="NZ_BOMO01000003.1"/>
</dbReference>
<comment type="caution">
    <text evidence="2">The sequence shown here is derived from an EMBL/GenBank/DDBJ whole genome shotgun (WGS) entry which is preliminary data.</text>
</comment>
<keyword evidence="1" id="KW-0812">Transmembrane</keyword>
<keyword evidence="1" id="KW-0472">Membrane</keyword>
<sequence length="166" mass="18379">MTTTVLDRIVRWHLDFDGDMYGADERDRLRWYEAMTVAASVQWTAVPWAAAVLVWVLGEPAVLPLSVMMAVLAVPMVLTTFYLHHRQVDTDPRSWTRKRIVLAVLGTAPWVLFFVGAAYHAAGPSSTVWQSTAVGGVLGGVAGVIASAIRARRRRMLEDSLVEDDE</sequence>
<dbReference type="OrthoDB" id="3297350at2"/>
<feature type="transmembrane region" description="Helical" evidence="1">
    <location>
        <begin position="63"/>
        <end position="84"/>
    </location>
</feature>
<organism evidence="2 3">
    <name type="scientific">Actinoplanes italicus</name>
    <dbReference type="NCBI Taxonomy" id="113567"/>
    <lineage>
        <taxon>Bacteria</taxon>
        <taxon>Bacillati</taxon>
        <taxon>Actinomycetota</taxon>
        <taxon>Actinomycetes</taxon>
        <taxon>Micromonosporales</taxon>
        <taxon>Micromonosporaceae</taxon>
        <taxon>Actinoplanes</taxon>
    </lineage>
</organism>
<reference evidence="2 3" key="1">
    <citation type="submission" date="2018-03" db="EMBL/GenBank/DDBJ databases">
        <title>Genomic Encyclopedia of Archaeal and Bacterial Type Strains, Phase II (KMG-II): from individual species to whole genera.</title>
        <authorList>
            <person name="Goeker M."/>
        </authorList>
    </citation>
    <scope>NUCLEOTIDE SEQUENCE [LARGE SCALE GENOMIC DNA]</scope>
    <source>
        <strain evidence="2 3">DSM 43146</strain>
    </source>
</reference>
<gene>
    <name evidence="2" type="ORF">CLV67_106258</name>
</gene>